<feature type="transmembrane region" description="Helical" evidence="1">
    <location>
        <begin position="162"/>
        <end position="186"/>
    </location>
</feature>
<protein>
    <submittedName>
        <fullName evidence="2">DUF3267 domain-containing protein</fullName>
    </submittedName>
</protein>
<evidence type="ECO:0000313" key="2">
    <source>
        <dbReference type="EMBL" id="MBR0576115.1"/>
    </source>
</evidence>
<keyword evidence="1" id="KW-0472">Membrane</keyword>
<dbReference type="RefSeq" id="WP_211800899.1">
    <property type="nucleotide sequence ID" value="NZ_JAGSCS010000007.1"/>
</dbReference>
<dbReference type="InterPro" id="IPR021683">
    <property type="entry name" value="DUF3267"/>
</dbReference>
<proteinExistence type="predicted"/>
<name>A0A941HQK8_9CLOT</name>
<evidence type="ECO:0000313" key="3">
    <source>
        <dbReference type="Proteomes" id="UP000675379"/>
    </source>
</evidence>
<accession>A0A941HQK8</accession>
<keyword evidence="3" id="KW-1185">Reference proteome</keyword>
<organism evidence="2 3">
    <name type="scientific">Proteiniclasticum sediminis</name>
    <dbReference type="NCBI Taxonomy" id="2804028"/>
    <lineage>
        <taxon>Bacteria</taxon>
        <taxon>Bacillati</taxon>
        <taxon>Bacillota</taxon>
        <taxon>Clostridia</taxon>
        <taxon>Eubacteriales</taxon>
        <taxon>Clostridiaceae</taxon>
        <taxon>Proteiniclasticum</taxon>
    </lineage>
</organism>
<feature type="transmembrane region" description="Helical" evidence="1">
    <location>
        <begin position="35"/>
        <end position="56"/>
    </location>
</feature>
<dbReference type="EMBL" id="JAGSCS010000007">
    <property type="protein sequence ID" value="MBR0576115.1"/>
    <property type="molecule type" value="Genomic_DNA"/>
</dbReference>
<gene>
    <name evidence="2" type="ORF">KCG48_07140</name>
</gene>
<dbReference type="Pfam" id="PF11667">
    <property type="entry name" value="DUF3267"/>
    <property type="match status" value="1"/>
</dbReference>
<feature type="transmembrane region" description="Helical" evidence="1">
    <location>
        <begin position="134"/>
        <end position="156"/>
    </location>
</feature>
<dbReference type="Proteomes" id="UP000675379">
    <property type="component" value="Unassembled WGS sequence"/>
</dbReference>
<sequence length="207" mass="22736">MKYIKQLPPANPQRETLLREEGWIGLREPDTPGKILLFSFPLMGVSALITGAWLLFLQPSLLQGLALEDGFALSFTLGPGTLLPLLGMGAFFALHELLHGAAIPRRSGKSRTYWGITPLGLFVATEEILTKARYLLISLLPFLLLSILLPLLLTFTQLLNPYLAFLILLNAMGSCADLLGVLLILFQVPRGALLQNVGPKTFYKVQP</sequence>
<comment type="caution">
    <text evidence="2">The sequence shown here is derived from an EMBL/GenBank/DDBJ whole genome shotgun (WGS) entry which is preliminary data.</text>
</comment>
<keyword evidence="1" id="KW-0812">Transmembrane</keyword>
<dbReference type="AlphaFoldDB" id="A0A941HQK8"/>
<keyword evidence="1" id="KW-1133">Transmembrane helix</keyword>
<evidence type="ECO:0000256" key="1">
    <source>
        <dbReference type="SAM" id="Phobius"/>
    </source>
</evidence>
<feature type="transmembrane region" description="Helical" evidence="1">
    <location>
        <begin position="76"/>
        <end position="98"/>
    </location>
</feature>
<reference evidence="2" key="1">
    <citation type="submission" date="2021-04" db="EMBL/GenBank/DDBJ databases">
        <title>Proteiniclasticum sedimins sp. nov., an obligate anaerobic bacterium isolated from anaerobic sludge.</title>
        <authorList>
            <person name="Liu J."/>
        </authorList>
    </citation>
    <scope>NUCLEOTIDE SEQUENCE</scope>
    <source>
        <strain evidence="2">BAD-10</strain>
    </source>
</reference>